<evidence type="ECO:0000313" key="2">
    <source>
        <dbReference type="EMBL" id="AXK80062.1"/>
    </source>
</evidence>
<reference evidence="2 3" key="1">
    <citation type="submission" date="2018-07" db="EMBL/GenBank/DDBJ databases">
        <authorList>
            <person name="Quirk P.G."/>
            <person name="Krulwich T.A."/>
        </authorList>
    </citation>
    <scope>NUCLEOTIDE SEQUENCE [LARGE SCALE GENOMIC DNA]</scope>
    <source>
        <strain evidence="2 3">CC-BB4</strain>
    </source>
</reference>
<dbReference type="KEGG" id="ptaw:DW352_05755"/>
<gene>
    <name evidence="2" type="ORF">DW352_05755</name>
</gene>
<evidence type="ECO:0000256" key="1">
    <source>
        <dbReference type="SAM" id="MobiDB-lite"/>
    </source>
</evidence>
<sequence length="91" mass="9592">MAGLVPAIHVFNTSHKGSWMPGTRPGMTVLGPEVLISIGSALRRSPNVSLQEVPVQDSAARTRRSALQGGQNAQRLLPLLDSPAISAPERA</sequence>
<evidence type="ECO:0000313" key="3">
    <source>
        <dbReference type="Proteomes" id="UP000254889"/>
    </source>
</evidence>
<organism evidence="2 3">
    <name type="scientific">Pseudolabrys taiwanensis</name>
    <dbReference type="NCBI Taxonomy" id="331696"/>
    <lineage>
        <taxon>Bacteria</taxon>
        <taxon>Pseudomonadati</taxon>
        <taxon>Pseudomonadota</taxon>
        <taxon>Alphaproteobacteria</taxon>
        <taxon>Hyphomicrobiales</taxon>
        <taxon>Xanthobacteraceae</taxon>
        <taxon>Pseudolabrys</taxon>
    </lineage>
</organism>
<keyword evidence="3" id="KW-1185">Reference proteome</keyword>
<dbReference type="EMBL" id="CP031417">
    <property type="protein sequence ID" value="AXK80062.1"/>
    <property type="molecule type" value="Genomic_DNA"/>
</dbReference>
<accession>A0A345ZT15</accession>
<proteinExistence type="predicted"/>
<dbReference type="Proteomes" id="UP000254889">
    <property type="component" value="Chromosome"/>
</dbReference>
<name>A0A345ZT15_9HYPH</name>
<protein>
    <submittedName>
        <fullName evidence="2">Uncharacterized protein</fullName>
    </submittedName>
</protein>
<dbReference type="AlphaFoldDB" id="A0A345ZT15"/>
<feature type="region of interest" description="Disordered" evidence="1">
    <location>
        <begin position="47"/>
        <end position="73"/>
    </location>
</feature>